<proteinExistence type="predicted"/>
<dbReference type="RefSeq" id="WP_152817119.1">
    <property type="nucleotide sequence ID" value="NZ_VJXX01000008.1"/>
</dbReference>
<sequence length="66" mass="7164">MNGSNIPADKTIDPVKLQAWIEMNTVTGRNPSPGAAFIYIDDLMQGFVGSRLEPARPHPDADPITD</sequence>
<protein>
    <submittedName>
        <fullName evidence="1">Uncharacterized protein</fullName>
    </submittedName>
</protein>
<accession>A0A7X1NSW9</accession>
<dbReference type="AlphaFoldDB" id="A0A7X1NSW9"/>
<dbReference type="Proteomes" id="UP000326464">
    <property type="component" value="Unassembled WGS sequence"/>
</dbReference>
<dbReference type="EMBL" id="VJXX01000008">
    <property type="protein sequence ID" value="MPY12258.1"/>
    <property type="molecule type" value="Genomic_DNA"/>
</dbReference>
<organism evidence="1 2">
    <name type="scientific">Arthrobacter bussei</name>
    <dbReference type="NCBI Taxonomy" id="2594179"/>
    <lineage>
        <taxon>Bacteria</taxon>
        <taxon>Bacillati</taxon>
        <taxon>Actinomycetota</taxon>
        <taxon>Actinomycetes</taxon>
        <taxon>Micrococcales</taxon>
        <taxon>Micrococcaceae</taxon>
        <taxon>Arthrobacter</taxon>
    </lineage>
</organism>
<reference evidence="2" key="1">
    <citation type="submission" date="2019-07" db="EMBL/GenBank/DDBJ databases">
        <title>Arthrobacter KR32 sp. nov., isolated from mountain cheese made of cows milk.</title>
        <authorList>
            <person name="Flegler A."/>
        </authorList>
    </citation>
    <scope>NUCLEOTIDE SEQUENCE [LARGE SCALE GENOMIC DNA]</scope>
    <source>
        <strain evidence="2">KR32</strain>
    </source>
</reference>
<evidence type="ECO:0000313" key="2">
    <source>
        <dbReference type="Proteomes" id="UP000326464"/>
    </source>
</evidence>
<evidence type="ECO:0000313" key="1">
    <source>
        <dbReference type="EMBL" id="MPY12258.1"/>
    </source>
</evidence>
<gene>
    <name evidence="1" type="ORF">FNH21_16320</name>
</gene>
<dbReference type="OrthoDB" id="9898306at2"/>
<comment type="caution">
    <text evidence="1">The sequence shown here is derived from an EMBL/GenBank/DDBJ whole genome shotgun (WGS) entry which is preliminary data.</text>
</comment>
<name>A0A7X1NSW9_9MICC</name>
<keyword evidence="2" id="KW-1185">Reference proteome</keyword>